<proteinExistence type="predicted"/>
<evidence type="ECO:0000313" key="2">
    <source>
        <dbReference type="Proteomes" id="UP001189429"/>
    </source>
</evidence>
<organism evidence="1 2">
    <name type="scientific">Prorocentrum cordatum</name>
    <dbReference type="NCBI Taxonomy" id="2364126"/>
    <lineage>
        <taxon>Eukaryota</taxon>
        <taxon>Sar</taxon>
        <taxon>Alveolata</taxon>
        <taxon>Dinophyceae</taxon>
        <taxon>Prorocentrales</taxon>
        <taxon>Prorocentraceae</taxon>
        <taxon>Prorocentrum</taxon>
    </lineage>
</organism>
<evidence type="ECO:0000313" key="1">
    <source>
        <dbReference type="EMBL" id="CAK0822420.1"/>
    </source>
</evidence>
<keyword evidence="2" id="KW-1185">Reference proteome</keyword>
<sequence>MAVAASRPVAPLAAPAAVGLLAASPSRPRARGRAPAAGARRPACAEEASRWRPLLAGLGCVLVRGLAGPRAARPMAPAAVAASWRGGGGVALRAGGAEEPLRRPLPGSGPLPPPLRARDGLVEGAPPEDVFTWDTVSSRMPKIMDSVIDSLPEGLRSEASLVAAIRELQGEMREGKPLKLLEPTGLCLSWPPILGCSCDPGDWVVHHTPAPLVLS</sequence>
<protein>
    <submittedName>
        <fullName evidence="1">Uncharacterized protein</fullName>
    </submittedName>
</protein>
<name>A0ABN9RWV9_9DINO</name>
<feature type="non-terminal residue" evidence="1">
    <location>
        <position position="215"/>
    </location>
</feature>
<comment type="caution">
    <text evidence="1">The sequence shown here is derived from an EMBL/GenBank/DDBJ whole genome shotgun (WGS) entry which is preliminary data.</text>
</comment>
<dbReference type="EMBL" id="CAUYUJ010007945">
    <property type="protein sequence ID" value="CAK0822420.1"/>
    <property type="molecule type" value="Genomic_DNA"/>
</dbReference>
<dbReference type="Proteomes" id="UP001189429">
    <property type="component" value="Unassembled WGS sequence"/>
</dbReference>
<reference evidence="1" key="1">
    <citation type="submission" date="2023-10" db="EMBL/GenBank/DDBJ databases">
        <authorList>
            <person name="Chen Y."/>
            <person name="Shah S."/>
            <person name="Dougan E. K."/>
            <person name="Thang M."/>
            <person name="Chan C."/>
        </authorList>
    </citation>
    <scope>NUCLEOTIDE SEQUENCE [LARGE SCALE GENOMIC DNA]</scope>
</reference>
<accession>A0ABN9RWV9</accession>
<gene>
    <name evidence="1" type="ORF">PCOR1329_LOCUS23458</name>
</gene>